<dbReference type="AlphaFoldDB" id="A0A4C1SKQ7"/>
<sequence>MKLVAGGHCIEFAWEITLTFSLKKSKDASDLHDNLAVKKVFTGDEELLLVDYIQEAAKLQYGLGLKDVNRLTYEFATKNNKKYPAQWDKDQMAGEY</sequence>
<organism evidence="1 2">
    <name type="scientific">Eumeta variegata</name>
    <name type="common">Bagworm moth</name>
    <name type="synonym">Eumeta japonica</name>
    <dbReference type="NCBI Taxonomy" id="151549"/>
    <lineage>
        <taxon>Eukaryota</taxon>
        <taxon>Metazoa</taxon>
        <taxon>Ecdysozoa</taxon>
        <taxon>Arthropoda</taxon>
        <taxon>Hexapoda</taxon>
        <taxon>Insecta</taxon>
        <taxon>Pterygota</taxon>
        <taxon>Neoptera</taxon>
        <taxon>Endopterygota</taxon>
        <taxon>Lepidoptera</taxon>
        <taxon>Glossata</taxon>
        <taxon>Ditrysia</taxon>
        <taxon>Tineoidea</taxon>
        <taxon>Psychidae</taxon>
        <taxon>Oiketicinae</taxon>
        <taxon>Eumeta</taxon>
    </lineage>
</organism>
<proteinExistence type="predicted"/>
<gene>
    <name evidence="1" type="ORF">EVAR_100985_1</name>
</gene>
<name>A0A4C1SKQ7_EUMVA</name>
<evidence type="ECO:0000313" key="2">
    <source>
        <dbReference type="Proteomes" id="UP000299102"/>
    </source>
</evidence>
<dbReference type="Proteomes" id="UP000299102">
    <property type="component" value="Unassembled WGS sequence"/>
</dbReference>
<keyword evidence="2" id="KW-1185">Reference proteome</keyword>
<protein>
    <submittedName>
        <fullName evidence="1">Uncharacterized protein</fullName>
    </submittedName>
</protein>
<reference evidence="1 2" key="1">
    <citation type="journal article" date="2019" name="Commun. Biol.">
        <title>The bagworm genome reveals a unique fibroin gene that provides high tensile strength.</title>
        <authorList>
            <person name="Kono N."/>
            <person name="Nakamura H."/>
            <person name="Ohtoshi R."/>
            <person name="Tomita M."/>
            <person name="Numata K."/>
            <person name="Arakawa K."/>
        </authorList>
    </citation>
    <scope>NUCLEOTIDE SEQUENCE [LARGE SCALE GENOMIC DNA]</scope>
</reference>
<dbReference type="EMBL" id="BGZK01003552">
    <property type="protein sequence ID" value="GBP02486.1"/>
    <property type="molecule type" value="Genomic_DNA"/>
</dbReference>
<comment type="caution">
    <text evidence="1">The sequence shown here is derived from an EMBL/GenBank/DDBJ whole genome shotgun (WGS) entry which is preliminary data.</text>
</comment>
<evidence type="ECO:0000313" key="1">
    <source>
        <dbReference type="EMBL" id="GBP02486.1"/>
    </source>
</evidence>
<dbReference type="OrthoDB" id="4327074at2759"/>
<accession>A0A4C1SKQ7</accession>